<dbReference type="SMART" id="SM00421">
    <property type="entry name" value="HTH_LUXR"/>
    <property type="match status" value="1"/>
</dbReference>
<dbReference type="InterPro" id="IPR041664">
    <property type="entry name" value="AAA_16"/>
</dbReference>
<keyword evidence="1" id="KW-0547">Nucleotide-binding</keyword>
<feature type="domain" description="HTH luxR-type" evidence="3">
    <location>
        <begin position="880"/>
        <end position="945"/>
    </location>
</feature>
<comment type="caution">
    <text evidence="4">The sequence shown here is derived from an EMBL/GenBank/DDBJ whole genome shotgun (WGS) entry which is preliminary data.</text>
</comment>
<dbReference type="SUPFAM" id="SSF48452">
    <property type="entry name" value="TPR-like"/>
    <property type="match status" value="1"/>
</dbReference>
<dbReference type="Gene3D" id="1.25.40.10">
    <property type="entry name" value="Tetratricopeptide repeat domain"/>
    <property type="match status" value="1"/>
</dbReference>
<organism evidence="4 5">
    <name type="scientific">Nocardioides aestuarii</name>
    <dbReference type="NCBI Taxonomy" id="252231"/>
    <lineage>
        <taxon>Bacteria</taxon>
        <taxon>Bacillati</taxon>
        <taxon>Actinomycetota</taxon>
        <taxon>Actinomycetes</taxon>
        <taxon>Propionibacteriales</taxon>
        <taxon>Nocardioidaceae</taxon>
        <taxon>Nocardioides</taxon>
    </lineage>
</organism>
<dbReference type="Gene3D" id="3.40.50.300">
    <property type="entry name" value="P-loop containing nucleotide triphosphate hydrolases"/>
    <property type="match status" value="1"/>
</dbReference>
<evidence type="ECO:0000256" key="1">
    <source>
        <dbReference type="ARBA" id="ARBA00022741"/>
    </source>
</evidence>
<evidence type="ECO:0000313" key="5">
    <source>
        <dbReference type="Proteomes" id="UP001597351"/>
    </source>
</evidence>
<dbReference type="CDD" id="cd06170">
    <property type="entry name" value="LuxR_C_like"/>
    <property type="match status" value="1"/>
</dbReference>
<dbReference type="PANTHER" id="PTHR16305">
    <property type="entry name" value="TESTICULAR SOLUBLE ADENYLYL CYCLASE"/>
    <property type="match status" value="1"/>
</dbReference>
<dbReference type="InterPro" id="IPR016032">
    <property type="entry name" value="Sig_transdc_resp-reg_C-effctor"/>
</dbReference>
<dbReference type="Pfam" id="PF13191">
    <property type="entry name" value="AAA_16"/>
    <property type="match status" value="1"/>
</dbReference>
<dbReference type="InterPro" id="IPR000792">
    <property type="entry name" value="Tscrpt_reg_LuxR_C"/>
</dbReference>
<dbReference type="EMBL" id="JBHUGD010000003">
    <property type="protein sequence ID" value="MFD1946972.1"/>
    <property type="molecule type" value="Genomic_DNA"/>
</dbReference>
<dbReference type="Proteomes" id="UP001597351">
    <property type="component" value="Unassembled WGS sequence"/>
</dbReference>
<dbReference type="InterPro" id="IPR011990">
    <property type="entry name" value="TPR-like_helical_dom_sf"/>
</dbReference>
<evidence type="ECO:0000259" key="3">
    <source>
        <dbReference type="PROSITE" id="PS50043"/>
    </source>
</evidence>
<protein>
    <submittedName>
        <fullName evidence="4">Helix-turn-helix transcriptional regulator</fullName>
    </submittedName>
</protein>
<gene>
    <name evidence="4" type="ORF">ACFSDE_09215</name>
</gene>
<sequence>MSGSAVKPPAAGLVGREGELDLALAELSGLRDGRSSVLVVEGEAGIGKTRLVETLAEEARSRGLRVLCGGGHPFERARPFGLAASALDLTPRSPDPRAAAIGELLSGRSTEPADAGEIRYRVVEEIVDLVETACAEQPVLLVTEDVHWADTASLLAVLSVTRQLSLAPLLTVVTTRPAPLPGSVVRLLDDLTDGGGRTLRLAPLTPDEVTALATRTLEAAPGPRLTAMLDKAGGNPLWVTAVLRSLTTDGALVRTGSEVEVTVSELPDSLGELVTRRLRDLPGPTLELLRVAAVLGDAVSLRDVAAVAHRPPLDVAGQLAAAYDAQLLDRVDHRVVFRHQLVHDAIYQQVPVPTRRLLHREAAVALMAAGADPLAVADHLVLGAERGDEEAVAWLRHAAQDAAGQAPSVTLDLIRRAEALLPGGHPDADAVSADVVQALLRAGDVAEASARAEAVLERPHAAEVDAPLRVALVAALALQNRADELVAVVEAGLATPGLLSPAEQVVVLAQQSWALTYSGAPAAGEDVATRALAVATETGDPATSVWALTALLVAEGRQGRFDAALDHARRATSLADASPAARAMPLQPRLMLGMALFDCDLVGEARAAFRAALDDEFGSAWWLSATLMADAQASYAVGDWDDAVAGLMAGEQAAREKANPLLEWQSLAYRTVIATGRGDLPAARELAGGFTGVLAGEQLPYNAGVLAFAAAGLMAADGDRPGAFALLLRCWRAEAERTSRFYHRFLAPDLVRLALALGRTDVATEVAGTVEDDVRLAPGVATVRSTALRCRGLVDDDPEPLLAAAELARRSPLVVEHTGTCEDAASVLAREGQHDAAARLLGEALERYEAVGAEAWAGRVRAGLRSVGAPPGVRGSRHRPGQGWESLTSTERTVSLLVAEGLTNGAAARRMYISPHTVNTHLRHVYAKLGVSNRVELSAVVHRSIE</sequence>
<evidence type="ECO:0000313" key="4">
    <source>
        <dbReference type="EMBL" id="MFD1946972.1"/>
    </source>
</evidence>
<proteinExistence type="predicted"/>
<dbReference type="Pfam" id="PF00196">
    <property type="entry name" value="GerE"/>
    <property type="match status" value="1"/>
</dbReference>
<dbReference type="PANTHER" id="PTHR16305:SF35">
    <property type="entry name" value="TRANSCRIPTIONAL ACTIVATOR DOMAIN"/>
    <property type="match status" value="1"/>
</dbReference>
<dbReference type="PROSITE" id="PS50043">
    <property type="entry name" value="HTH_LUXR_2"/>
    <property type="match status" value="1"/>
</dbReference>
<dbReference type="InterPro" id="IPR027417">
    <property type="entry name" value="P-loop_NTPase"/>
</dbReference>
<dbReference type="PRINTS" id="PR00038">
    <property type="entry name" value="HTHLUXR"/>
</dbReference>
<dbReference type="SUPFAM" id="SSF46894">
    <property type="entry name" value="C-terminal effector domain of the bipartite response regulators"/>
    <property type="match status" value="1"/>
</dbReference>
<keyword evidence="2" id="KW-0067">ATP-binding</keyword>
<accession>A0ABW4TN53</accession>
<dbReference type="Gene3D" id="1.10.10.10">
    <property type="entry name" value="Winged helix-like DNA-binding domain superfamily/Winged helix DNA-binding domain"/>
    <property type="match status" value="1"/>
</dbReference>
<reference evidence="5" key="1">
    <citation type="journal article" date="2019" name="Int. J. Syst. Evol. Microbiol.">
        <title>The Global Catalogue of Microorganisms (GCM) 10K type strain sequencing project: providing services to taxonomists for standard genome sequencing and annotation.</title>
        <authorList>
            <consortium name="The Broad Institute Genomics Platform"/>
            <consortium name="The Broad Institute Genome Sequencing Center for Infectious Disease"/>
            <person name="Wu L."/>
            <person name="Ma J."/>
        </authorList>
    </citation>
    <scope>NUCLEOTIDE SEQUENCE [LARGE SCALE GENOMIC DNA]</scope>
    <source>
        <strain evidence="5">CGMCC 1.12477</strain>
    </source>
</reference>
<keyword evidence="5" id="KW-1185">Reference proteome</keyword>
<evidence type="ECO:0000256" key="2">
    <source>
        <dbReference type="ARBA" id="ARBA00022840"/>
    </source>
</evidence>
<name>A0ABW4TN53_9ACTN</name>
<dbReference type="SUPFAM" id="SSF52540">
    <property type="entry name" value="P-loop containing nucleoside triphosphate hydrolases"/>
    <property type="match status" value="1"/>
</dbReference>
<dbReference type="RefSeq" id="WP_343917631.1">
    <property type="nucleotide sequence ID" value="NZ_BAAAJT010000002.1"/>
</dbReference>
<dbReference type="InterPro" id="IPR036388">
    <property type="entry name" value="WH-like_DNA-bd_sf"/>
</dbReference>